<name>A0A443IR42_9BACI</name>
<keyword evidence="1" id="KW-0175">Coiled coil</keyword>
<evidence type="ECO:0000313" key="3">
    <source>
        <dbReference type="Proteomes" id="UP000273811"/>
    </source>
</evidence>
<comment type="caution">
    <text evidence="2">The sequence shown here is derived from an EMBL/GenBank/DDBJ whole genome shotgun (WGS) entry which is preliminary data.</text>
</comment>
<gene>
    <name evidence="2" type="ORF">D4N35_010310</name>
</gene>
<feature type="coiled-coil region" evidence="1">
    <location>
        <begin position="36"/>
        <end position="88"/>
    </location>
</feature>
<organism evidence="2 3">
    <name type="scientific">Siminovitchia fortis</name>
    <dbReference type="NCBI Taxonomy" id="254758"/>
    <lineage>
        <taxon>Bacteria</taxon>
        <taxon>Bacillati</taxon>
        <taxon>Bacillota</taxon>
        <taxon>Bacilli</taxon>
        <taxon>Bacillales</taxon>
        <taxon>Bacillaceae</taxon>
        <taxon>Siminovitchia</taxon>
    </lineage>
</organism>
<dbReference type="AlphaFoldDB" id="A0A443IR42"/>
<dbReference type="GeneID" id="56392537"/>
<dbReference type="Pfam" id="PF10732">
    <property type="entry name" value="DUF2524"/>
    <property type="match status" value="1"/>
</dbReference>
<dbReference type="EMBL" id="QYTU02000021">
    <property type="protein sequence ID" value="RWR09618.1"/>
    <property type="molecule type" value="Genomic_DNA"/>
</dbReference>
<dbReference type="OrthoDB" id="2970872at2"/>
<accession>A0A443IR42</accession>
<evidence type="ECO:0000256" key="1">
    <source>
        <dbReference type="SAM" id="Coils"/>
    </source>
</evidence>
<dbReference type="InterPro" id="IPR019668">
    <property type="entry name" value="Uncharacterised_YtzC"/>
</dbReference>
<keyword evidence="3" id="KW-1185">Reference proteome</keyword>
<sequence>MTTRQSIDNFINRCESAILFAEEQYEEGSRQEHYHDVEYSEAMNELEAMLQQLQKMTESANPQQREQLHRVRLKIQQLQNKMILLNHDRPLYSTWH</sequence>
<dbReference type="RefSeq" id="WP_120073211.1">
    <property type="nucleotide sequence ID" value="NZ_CP126113.1"/>
</dbReference>
<protein>
    <submittedName>
        <fullName evidence="2">DUF2524 family protein</fullName>
    </submittedName>
</protein>
<proteinExistence type="predicted"/>
<reference evidence="2" key="1">
    <citation type="submission" date="2018-12" db="EMBL/GenBank/DDBJ databases">
        <authorList>
            <person name="Sun L."/>
            <person name="Chen Z."/>
        </authorList>
    </citation>
    <scope>NUCLEOTIDE SEQUENCE [LARGE SCALE GENOMIC DNA]</scope>
    <source>
        <strain evidence="2">DSM 16012</strain>
    </source>
</reference>
<evidence type="ECO:0000313" key="2">
    <source>
        <dbReference type="EMBL" id="RWR09618.1"/>
    </source>
</evidence>
<dbReference type="Proteomes" id="UP000273811">
    <property type="component" value="Unassembled WGS sequence"/>
</dbReference>